<evidence type="ECO:0000313" key="2">
    <source>
        <dbReference type="Proteomes" id="UP001054945"/>
    </source>
</evidence>
<dbReference type="EMBL" id="BPLR01003333">
    <property type="protein sequence ID" value="GIX83436.1"/>
    <property type="molecule type" value="Genomic_DNA"/>
</dbReference>
<proteinExistence type="predicted"/>
<organism evidence="1 2">
    <name type="scientific">Caerostris extrusa</name>
    <name type="common">Bark spider</name>
    <name type="synonym">Caerostris bankana</name>
    <dbReference type="NCBI Taxonomy" id="172846"/>
    <lineage>
        <taxon>Eukaryota</taxon>
        <taxon>Metazoa</taxon>
        <taxon>Ecdysozoa</taxon>
        <taxon>Arthropoda</taxon>
        <taxon>Chelicerata</taxon>
        <taxon>Arachnida</taxon>
        <taxon>Araneae</taxon>
        <taxon>Araneomorphae</taxon>
        <taxon>Entelegynae</taxon>
        <taxon>Araneoidea</taxon>
        <taxon>Araneidae</taxon>
        <taxon>Caerostris</taxon>
    </lineage>
</organism>
<dbReference type="Proteomes" id="UP001054945">
    <property type="component" value="Unassembled WGS sequence"/>
</dbReference>
<sequence>MFCYLNELLFSSIEWPPQSNTSPYTSLSAFLAKKNVCFYQPGSHPRGLTYKTRQKQTTEICGTNHKEVAMISDYVAFLAISLNGYPVKCLL</sequence>
<comment type="caution">
    <text evidence="1">The sequence shown here is derived from an EMBL/GenBank/DDBJ whole genome shotgun (WGS) entry which is preliminary data.</text>
</comment>
<keyword evidence="2" id="KW-1185">Reference proteome</keyword>
<protein>
    <submittedName>
        <fullName evidence="1">Uncharacterized protein</fullName>
    </submittedName>
</protein>
<gene>
    <name evidence="1" type="ORF">CEXT_661011</name>
</gene>
<dbReference type="AlphaFoldDB" id="A0AAV4NHK3"/>
<name>A0AAV4NHK3_CAEEX</name>
<evidence type="ECO:0000313" key="1">
    <source>
        <dbReference type="EMBL" id="GIX83436.1"/>
    </source>
</evidence>
<accession>A0AAV4NHK3</accession>
<reference evidence="1 2" key="1">
    <citation type="submission" date="2021-06" db="EMBL/GenBank/DDBJ databases">
        <title>Caerostris extrusa draft genome.</title>
        <authorList>
            <person name="Kono N."/>
            <person name="Arakawa K."/>
        </authorList>
    </citation>
    <scope>NUCLEOTIDE SEQUENCE [LARGE SCALE GENOMIC DNA]</scope>
</reference>